<organism evidence="7 8">
    <name type="scientific">Oedothorax gibbosus</name>
    <dbReference type="NCBI Taxonomy" id="931172"/>
    <lineage>
        <taxon>Eukaryota</taxon>
        <taxon>Metazoa</taxon>
        <taxon>Ecdysozoa</taxon>
        <taxon>Arthropoda</taxon>
        <taxon>Chelicerata</taxon>
        <taxon>Arachnida</taxon>
        <taxon>Araneae</taxon>
        <taxon>Araneomorphae</taxon>
        <taxon>Entelegynae</taxon>
        <taxon>Araneoidea</taxon>
        <taxon>Linyphiidae</taxon>
        <taxon>Erigoninae</taxon>
        <taxon>Oedothorax</taxon>
    </lineage>
</organism>
<sequence length="1094" mass="122996">MGLNHLLGEASQKSKKPTVDYRRSTAAQFFVDEEDNQEPVSPEEVVRLLNSASLAKDENVTLKDLLAVQELILKKDIKLLDNFLDEVVNFQHHKNIQIRRFVVRFIKNACEKDPKTLPKVISNLVMMLEDPSSAVQKQVVEATAKLYTVAIEWLCSAKTVDDIMVATWASMTELKTKIVHLLDSDNEGVRAMSVKFMESVILAQSAKDKVTVYKKDELSLEDIPLILKVFKPRKMEEEANDLLHKIIDFHGASHVSSCNLMACIGVMTIIGKRRFQFFSKVLQAFESLHANLPPTLSQSQVTSVRKYLKLELLILAKHPGAVEFQAQVSILLSDLGATQSQINKCFPLPIPKREPKEESWAKPTKSSKIEAKKKSPSKPVVPTKKSAIDATVEDLIPKFNHVNVADLVLVNMLNLPEDMPAHFQSTYTPIAAAGTEPQVRHIARLLATQLVLAGLGKTAEAKDESEVDSDDEDGESSGQIKTVIGRTTDHMPKKQGVVLIPSGSSQLKTSRVTKNIDFQLKAKPLSAKDANRLCRSAFNRILDAEKAVAKKGAAPIRTKILTTLATQFGGDMATDLQRHIMKNPRNNLDLAFQWLYQQYSSFRNFEGFSGVYLERYEEIVNSLLADILQDEQNCALFNRFFYDLPYITEGMTECLKIVIAKEAFTDQALDIASNMTTLRPPQKLLFLGVICDLTLHENNEVRSKVVDAAVSIYESGRLRSFIETFALRSLKFLLDPVPKNTGLMLFQQLPDAWTEDLIKVCLHLYFALLPLNHSLIFDLGTVYVETSADVKRTILRALEVPVKNMSMSSPELLRFVETCPQGAETFVTRIIHILTDKAPPSAELVSRVRDIYEKRVQDVRFLIPIITGLKKREVIAALPELIKLNPTVVKEVFHRLVGSNLNSPLSPAELLIALHNINSANCSLKIVIKATSLCFEEKNVYTQSVLAMVLQQLMEQNPLPILLMRTVIQSLANHPHLLGFVTNILQRLILKEVWKQPKIWEGFIKCCQRTKPQSFQVLLQLPPTQLEEVLKTYPDLRDPLLQHVGEFTEKQRSHIPKTILSVLDIFQPKDVEMKGVDESEEGPKEPPPPGEDMD</sequence>
<evidence type="ECO:0000313" key="7">
    <source>
        <dbReference type="EMBL" id="KAG8198083.1"/>
    </source>
</evidence>
<keyword evidence="2" id="KW-0507">mRNA processing</keyword>
<dbReference type="SUPFAM" id="SSF48371">
    <property type="entry name" value="ARM repeat"/>
    <property type="match status" value="1"/>
</dbReference>
<evidence type="ECO:0000259" key="5">
    <source>
        <dbReference type="Pfam" id="PF11935"/>
    </source>
</evidence>
<dbReference type="Proteomes" id="UP000827092">
    <property type="component" value="Unassembled WGS sequence"/>
</dbReference>
<feature type="compositionally biased region" description="Pro residues" evidence="4">
    <location>
        <begin position="1085"/>
        <end position="1094"/>
    </location>
</feature>
<keyword evidence="8" id="KW-1185">Reference proteome</keyword>
<feature type="region of interest" description="Disordered" evidence="4">
    <location>
        <begin position="1073"/>
        <end position="1094"/>
    </location>
</feature>
<feature type="compositionally biased region" description="Basic and acidic residues" evidence="4">
    <location>
        <begin position="1073"/>
        <end position="1084"/>
    </location>
</feature>
<dbReference type="InterPro" id="IPR016024">
    <property type="entry name" value="ARM-type_fold"/>
</dbReference>
<feature type="region of interest" description="Disordered" evidence="4">
    <location>
        <begin position="459"/>
        <end position="478"/>
    </location>
</feature>
<gene>
    <name evidence="7" type="ORF">JTE90_020913</name>
</gene>
<proteinExistence type="predicted"/>
<dbReference type="InterPro" id="IPR032460">
    <property type="entry name" value="Symplekin/Pta1_N"/>
</dbReference>
<evidence type="ECO:0000256" key="4">
    <source>
        <dbReference type="SAM" id="MobiDB-lite"/>
    </source>
</evidence>
<dbReference type="Pfam" id="PF11935">
    <property type="entry name" value="SYMPK_PTA1_N"/>
    <property type="match status" value="1"/>
</dbReference>
<feature type="region of interest" description="Disordered" evidence="4">
    <location>
        <begin position="353"/>
        <end position="383"/>
    </location>
</feature>
<accession>A0AAV6VPU6</accession>
<dbReference type="Gene3D" id="1.25.10.10">
    <property type="entry name" value="Leucine-rich Repeat Variant"/>
    <property type="match status" value="1"/>
</dbReference>
<reference evidence="7 8" key="1">
    <citation type="journal article" date="2022" name="Nat. Ecol. Evol.">
        <title>A masculinizing supergene underlies an exaggerated male reproductive morph in a spider.</title>
        <authorList>
            <person name="Hendrickx F."/>
            <person name="De Corte Z."/>
            <person name="Sonet G."/>
            <person name="Van Belleghem S.M."/>
            <person name="Kostlbacher S."/>
            <person name="Vangestel C."/>
        </authorList>
    </citation>
    <scope>NUCLEOTIDE SEQUENCE [LARGE SCALE GENOMIC DNA]</scope>
    <source>
        <strain evidence="7">W744_W776</strain>
    </source>
</reference>
<evidence type="ECO:0000256" key="2">
    <source>
        <dbReference type="ARBA" id="ARBA00022664"/>
    </source>
</evidence>
<feature type="compositionally biased region" description="Acidic residues" evidence="4">
    <location>
        <begin position="465"/>
        <end position="475"/>
    </location>
</feature>
<feature type="domain" description="Symplekin C-terminal" evidence="6">
    <location>
        <begin position="858"/>
        <end position="1032"/>
    </location>
</feature>
<name>A0AAV6VPU6_9ARAC</name>
<dbReference type="InterPro" id="IPR021850">
    <property type="entry name" value="Symplekin/Pta1"/>
</dbReference>
<evidence type="ECO:0000259" key="6">
    <source>
        <dbReference type="Pfam" id="PF12295"/>
    </source>
</evidence>
<dbReference type="InterPro" id="IPR011989">
    <property type="entry name" value="ARM-like"/>
</dbReference>
<evidence type="ECO:0000256" key="1">
    <source>
        <dbReference type="ARBA" id="ARBA00004123"/>
    </source>
</evidence>
<keyword evidence="3" id="KW-0539">Nucleus</keyword>
<feature type="region of interest" description="Disordered" evidence="4">
    <location>
        <begin position="1"/>
        <end position="20"/>
    </location>
</feature>
<dbReference type="Pfam" id="PF12295">
    <property type="entry name" value="Symplekin_C"/>
    <property type="match status" value="1"/>
</dbReference>
<protein>
    <recommendedName>
        <fullName evidence="9">Symplekin</fullName>
    </recommendedName>
</protein>
<feature type="domain" description="Symplekin/Pta1 N-terminal" evidence="5">
    <location>
        <begin position="133"/>
        <end position="350"/>
    </location>
</feature>
<dbReference type="PANTHER" id="PTHR15245">
    <property type="entry name" value="SYMPLEKIN-RELATED"/>
    <property type="match status" value="1"/>
</dbReference>
<dbReference type="AlphaFoldDB" id="A0AAV6VPU6"/>
<comment type="subcellular location">
    <subcellularLocation>
        <location evidence="1">Nucleus</location>
    </subcellularLocation>
</comment>
<comment type="caution">
    <text evidence="7">The sequence shown here is derived from an EMBL/GenBank/DDBJ whole genome shotgun (WGS) entry which is preliminary data.</text>
</comment>
<dbReference type="EMBL" id="JAFNEN010000044">
    <property type="protein sequence ID" value="KAG8198083.1"/>
    <property type="molecule type" value="Genomic_DNA"/>
</dbReference>
<evidence type="ECO:0008006" key="9">
    <source>
        <dbReference type="Google" id="ProtNLM"/>
    </source>
</evidence>
<evidence type="ECO:0000256" key="3">
    <source>
        <dbReference type="ARBA" id="ARBA00023242"/>
    </source>
</evidence>
<dbReference type="GO" id="GO:0005847">
    <property type="term" value="C:mRNA cleavage and polyadenylation specificity factor complex"/>
    <property type="evidence" value="ECO:0007669"/>
    <property type="project" value="TreeGrafter"/>
</dbReference>
<dbReference type="InterPro" id="IPR022075">
    <property type="entry name" value="Symplekin_C"/>
</dbReference>
<evidence type="ECO:0000313" key="8">
    <source>
        <dbReference type="Proteomes" id="UP000827092"/>
    </source>
</evidence>
<dbReference type="PANTHER" id="PTHR15245:SF20">
    <property type="entry name" value="SYMPLEKIN"/>
    <property type="match status" value="1"/>
</dbReference>
<dbReference type="GO" id="GO:0006397">
    <property type="term" value="P:mRNA processing"/>
    <property type="evidence" value="ECO:0007669"/>
    <property type="project" value="UniProtKB-KW"/>
</dbReference>